<comment type="caution">
    <text evidence="3">The sequence shown here is derived from an EMBL/GenBank/DDBJ whole genome shotgun (WGS) entry which is preliminary data.</text>
</comment>
<name>A0A413W606_9FIRM</name>
<dbReference type="GO" id="GO:0006313">
    <property type="term" value="P:DNA transposition"/>
    <property type="evidence" value="ECO:0007669"/>
    <property type="project" value="InterPro"/>
</dbReference>
<gene>
    <name evidence="3" type="ORF">DW885_04060</name>
</gene>
<dbReference type="PANTHER" id="PTHR37023">
    <property type="entry name" value="TRANSPOSASE"/>
    <property type="match status" value="1"/>
</dbReference>
<feature type="domain" description="Transposase zinc-binding" evidence="2">
    <location>
        <begin position="9"/>
        <end position="98"/>
    </location>
</feature>
<dbReference type="RefSeq" id="WP_118000653.1">
    <property type="nucleotide sequence ID" value="NZ_JAJDKV010000012.1"/>
</dbReference>
<dbReference type="InterPro" id="IPR007069">
    <property type="entry name" value="Transposase_32"/>
</dbReference>
<dbReference type="Proteomes" id="UP000284883">
    <property type="component" value="Unassembled WGS sequence"/>
</dbReference>
<dbReference type="PANTHER" id="PTHR37023:SF1">
    <property type="entry name" value="ISSOD25 TRANSPOSASE TNPA_ISSOD25"/>
    <property type="match status" value="1"/>
</dbReference>
<accession>A0A413W606</accession>
<dbReference type="EMBL" id="QSGQ01000002">
    <property type="protein sequence ID" value="RHB41392.1"/>
    <property type="molecule type" value="Genomic_DNA"/>
</dbReference>
<proteinExistence type="predicted"/>
<evidence type="ECO:0000259" key="1">
    <source>
        <dbReference type="Pfam" id="PF04986"/>
    </source>
</evidence>
<sequence>MNKPTVQDIFQCFYPAYLEKYSPSPEQAKVARNIMNCKTGAYGTNISVCEDCGAVQIHYNSCRNRCCPMCQAVPKEMWMDARREDVLDAPYFHLVFTVPDILNPIIYSNQKLLYDTLYHAASATISELTADPAHLGAAVGYICILHTWGSEMNFHPHIHTILLGGGLTSKNEWKDNGTEFFLPIWAISKVFRGKYMDELKNLWNTNQLEFHGTAEKYRNHYTFKELLDSCYAAEWIPYCKKTFNGAQSVIDYLGKYTHRIAISNHRIICIHDETVTFSVKDYRNKGQWKELSISGVEFIRRFLMHVPPKRFVRIRHYGLLCSRSKRKKLILCRNLLGCQKYLSKLRDKEMPEILKQLYGINVYVCKSCGGHLGKPQLRIPQRC</sequence>
<dbReference type="GO" id="GO:0004803">
    <property type="term" value="F:transposase activity"/>
    <property type="evidence" value="ECO:0007669"/>
    <property type="project" value="InterPro"/>
</dbReference>
<dbReference type="NCBIfam" id="NF033538">
    <property type="entry name" value="transpos_IS91"/>
    <property type="match status" value="1"/>
</dbReference>
<dbReference type="InterPro" id="IPR054832">
    <property type="entry name" value="transpos_IS91"/>
</dbReference>
<dbReference type="AlphaFoldDB" id="A0A413W606"/>
<feature type="domain" description="Transposase IS801/IS1294" evidence="1">
    <location>
        <begin position="140"/>
        <end position="326"/>
    </location>
</feature>
<dbReference type="InterPro" id="IPR026889">
    <property type="entry name" value="Zn_Tnp"/>
</dbReference>
<evidence type="ECO:0000313" key="3">
    <source>
        <dbReference type="EMBL" id="RHB41392.1"/>
    </source>
</evidence>
<dbReference type="Pfam" id="PF04986">
    <property type="entry name" value="Y2_Tnp"/>
    <property type="match status" value="1"/>
</dbReference>
<organism evidence="3 4">
    <name type="scientific">Dorea formicigenerans</name>
    <dbReference type="NCBI Taxonomy" id="39486"/>
    <lineage>
        <taxon>Bacteria</taxon>
        <taxon>Bacillati</taxon>
        <taxon>Bacillota</taxon>
        <taxon>Clostridia</taxon>
        <taxon>Lachnospirales</taxon>
        <taxon>Lachnospiraceae</taxon>
        <taxon>Dorea</taxon>
    </lineage>
</organism>
<reference evidence="3 4" key="1">
    <citation type="submission" date="2018-08" db="EMBL/GenBank/DDBJ databases">
        <title>A genome reference for cultivated species of the human gut microbiota.</title>
        <authorList>
            <person name="Zou Y."/>
            <person name="Xue W."/>
            <person name="Luo G."/>
        </authorList>
    </citation>
    <scope>NUCLEOTIDE SEQUENCE [LARGE SCALE GENOMIC DNA]</scope>
    <source>
        <strain evidence="3 4">AM40-15AC</strain>
    </source>
</reference>
<evidence type="ECO:0000259" key="2">
    <source>
        <dbReference type="Pfam" id="PF14319"/>
    </source>
</evidence>
<evidence type="ECO:0000313" key="4">
    <source>
        <dbReference type="Proteomes" id="UP000284883"/>
    </source>
</evidence>
<dbReference type="Pfam" id="PF14319">
    <property type="entry name" value="Zn_Tnp_IS91"/>
    <property type="match status" value="1"/>
</dbReference>
<protein>
    <submittedName>
        <fullName evidence="3">IS91 family transposase</fullName>
    </submittedName>
</protein>
<dbReference type="GO" id="GO:0003677">
    <property type="term" value="F:DNA binding"/>
    <property type="evidence" value="ECO:0007669"/>
    <property type="project" value="InterPro"/>
</dbReference>